<dbReference type="SUPFAM" id="SSF48008">
    <property type="entry name" value="GntR ligand-binding domain-like"/>
    <property type="match status" value="1"/>
</dbReference>
<keyword evidence="1" id="KW-0805">Transcription regulation</keyword>
<dbReference type="InterPro" id="IPR036390">
    <property type="entry name" value="WH_DNA-bd_sf"/>
</dbReference>
<keyword evidence="3" id="KW-0804">Transcription</keyword>
<dbReference type="Pfam" id="PF00392">
    <property type="entry name" value="GntR"/>
    <property type="match status" value="1"/>
</dbReference>
<dbReference type="Gene3D" id="1.20.120.530">
    <property type="entry name" value="GntR ligand-binding domain-like"/>
    <property type="match status" value="1"/>
</dbReference>
<reference evidence="5 6" key="1">
    <citation type="submission" date="2018-02" db="EMBL/GenBank/DDBJ databases">
        <title>novel marine gammaproteobacteria from coastal saline agro ecosystem.</title>
        <authorList>
            <person name="Krishnan R."/>
            <person name="Ramesh Kumar N."/>
        </authorList>
    </citation>
    <scope>NUCLEOTIDE SEQUENCE [LARGE SCALE GENOMIC DNA]</scope>
    <source>
        <strain evidence="5 6">228</strain>
    </source>
</reference>
<dbReference type="InterPro" id="IPR011711">
    <property type="entry name" value="GntR_C"/>
</dbReference>
<evidence type="ECO:0000256" key="1">
    <source>
        <dbReference type="ARBA" id="ARBA00023015"/>
    </source>
</evidence>
<evidence type="ECO:0000256" key="3">
    <source>
        <dbReference type="ARBA" id="ARBA00023163"/>
    </source>
</evidence>
<feature type="domain" description="HTH gntR-type" evidence="4">
    <location>
        <begin position="23"/>
        <end position="90"/>
    </location>
</feature>
<dbReference type="InterPro" id="IPR000524">
    <property type="entry name" value="Tscrpt_reg_HTH_GntR"/>
</dbReference>
<evidence type="ECO:0000259" key="4">
    <source>
        <dbReference type="PROSITE" id="PS50949"/>
    </source>
</evidence>
<evidence type="ECO:0000313" key="5">
    <source>
        <dbReference type="EMBL" id="PPC74009.1"/>
    </source>
</evidence>
<dbReference type="SUPFAM" id="SSF46785">
    <property type="entry name" value="Winged helix' DNA-binding domain"/>
    <property type="match status" value="1"/>
</dbReference>
<dbReference type="OrthoDB" id="8680240at2"/>
<dbReference type="SMART" id="SM00895">
    <property type="entry name" value="FCD"/>
    <property type="match status" value="1"/>
</dbReference>
<dbReference type="SMART" id="SM00345">
    <property type="entry name" value="HTH_GNTR"/>
    <property type="match status" value="1"/>
</dbReference>
<dbReference type="Gene3D" id="1.10.10.10">
    <property type="entry name" value="Winged helix-like DNA-binding domain superfamily/Winged helix DNA-binding domain"/>
    <property type="match status" value="1"/>
</dbReference>
<sequence length="229" mass="25976">MSENITSLTSYQAGSESIEKPELTLSEKAALDIQRAILNGEYQPEQKLGIHELAKKYELGVTPVREGLSRLVSAGLVVAIGNRGFRVAAVSKEDLNDLLTTRSLIELEALRLSMKRGNHEWEAAIVARLHWMNQLTRSSLLEHQADEFDRVHKAFHVALISACGSPRLIQFHSMLYDQTFRYRRLMMGHIHDPADFQQEHQSLADKVINRDIEGACSHLYNHVRLVIPE</sequence>
<dbReference type="InterPro" id="IPR036388">
    <property type="entry name" value="WH-like_DNA-bd_sf"/>
</dbReference>
<dbReference type="PANTHER" id="PTHR43537:SF20">
    <property type="entry name" value="HTH-TYPE TRANSCRIPTIONAL REPRESSOR GLAR"/>
    <property type="match status" value="1"/>
</dbReference>
<dbReference type="PROSITE" id="PS50949">
    <property type="entry name" value="HTH_GNTR"/>
    <property type="match status" value="1"/>
</dbReference>
<dbReference type="InterPro" id="IPR008920">
    <property type="entry name" value="TF_FadR/GntR_C"/>
</dbReference>
<dbReference type="Pfam" id="PF07729">
    <property type="entry name" value="FCD"/>
    <property type="match status" value="1"/>
</dbReference>
<dbReference type="EMBL" id="PRLP01000169">
    <property type="protein sequence ID" value="PPC74009.1"/>
    <property type="molecule type" value="Genomic_DNA"/>
</dbReference>
<comment type="caution">
    <text evidence="5">The sequence shown here is derived from an EMBL/GenBank/DDBJ whole genome shotgun (WGS) entry which is preliminary data.</text>
</comment>
<dbReference type="CDD" id="cd07377">
    <property type="entry name" value="WHTH_GntR"/>
    <property type="match status" value="1"/>
</dbReference>
<dbReference type="Proteomes" id="UP000238196">
    <property type="component" value="Unassembled WGS sequence"/>
</dbReference>
<dbReference type="GO" id="GO:0003677">
    <property type="term" value="F:DNA binding"/>
    <property type="evidence" value="ECO:0007669"/>
    <property type="project" value="UniProtKB-KW"/>
</dbReference>
<organism evidence="5 6">
    <name type="scientific">Proteobacteria bacterium 228</name>
    <dbReference type="NCBI Taxonomy" id="2083153"/>
    <lineage>
        <taxon>Bacteria</taxon>
        <taxon>Pseudomonadati</taxon>
        <taxon>Pseudomonadota</taxon>
    </lineage>
</organism>
<dbReference type="AlphaFoldDB" id="A0A2S5KHN6"/>
<evidence type="ECO:0000313" key="6">
    <source>
        <dbReference type="Proteomes" id="UP000238196"/>
    </source>
</evidence>
<gene>
    <name evidence="5" type="ORF">C4K68_28240</name>
</gene>
<accession>A0A2S5KHN6</accession>
<dbReference type="GO" id="GO:0003700">
    <property type="term" value="F:DNA-binding transcription factor activity"/>
    <property type="evidence" value="ECO:0007669"/>
    <property type="project" value="InterPro"/>
</dbReference>
<proteinExistence type="predicted"/>
<keyword evidence="2" id="KW-0238">DNA-binding</keyword>
<dbReference type="PANTHER" id="PTHR43537">
    <property type="entry name" value="TRANSCRIPTIONAL REGULATOR, GNTR FAMILY"/>
    <property type="match status" value="1"/>
</dbReference>
<name>A0A2S5KHN6_9PROT</name>
<evidence type="ECO:0000256" key="2">
    <source>
        <dbReference type="ARBA" id="ARBA00023125"/>
    </source>
</evidence>
<protein>
    <submittedName>
        <fullName evidence="5">GntR family transcriptional regulator</fullName>
    </submittedName>
</protein>